<evidence type="ECO:0000259" key="1">
    <source>
        <dbReference type="Pfam" id="PF25199"/>
    </source>
</evidence>
<dbReference type="SUPFAM" id="SSF48452">
    <property type="entry name" value="TPR-like"/>
    <property type="match status" value="1"/>
</dbReference>
<dbReference type="Pfam" id="PF25199">
    <property type="entry name" value="nSTAND_NTPase5"/>
    <property type="match status" value="1"/>
</dbReference>
<name>A0A942E2B2_9HYPH</name>
<dbReference type="RefSeq" id="WP_188255289.1">
    <property type="nucleotide sequence ID" value="NZ_JABVCF010000007.1"/>
</dbReference>
<proteinExistence type="predicted"/>
<comment type="caution">
    <text evidence="2">The sequence shown here is derived from an EMBL/GenBank/DDBJ whole genome shotgun (WGS) entry which is preliminary data.</text>
</comment>
<reference evidence="2" key="1">
    <citation type="submission" date="2021-04" db="EMBL/GenBank/DDBJ databases">
        <title>Pseudaminobacter soli sp. nov., isolated from paddy soil contaminated by heavy metals.</title>
        <authorList>
            <person name="Zhang K."/>
        </authorList>
    </citation>
    <scope>NUCLEOTIDE SEQUENCE</scope>
    <source>
        <strain evidence="2">19-2017</strain>
    </source>
</reference>
<dbReference type="InterPro" id="IPR011990">
    <property type="entry name" value="TPR-like_helical_dom_sf"/>
</dbReference>
<dbReference type="SUPFAM" id="SSF52540">
    <property type="entry name" value="P-loop containing nucleoside triphosphate hydrolases"/>
    <property type="match status" value="1"/>
</dbReference>
<sequence>MVTPTALSEIDRESLAQEQIRHIRLTAADFFRILLARFGNGIGPEDILKATSLPSDGSRTIADLERLTSFAPINIEAISKFVAAHEIDSARYRSLFYEGFGPNWSVILRREIAELDSYQVLEPVITKDIQRQPVIVISGEAGCGKSTFVLWSALRLSQKHSIPVYQYLPKQVSFLDAFGALARYIGDRDAVVVVDDLYLYAKEVREIVMDPRFRRIHILTTARSGEWASRIGFDMEDRVRRLDMPRFSHRDVDKLIVKIDNFYPAPRFSRLPLEEKRERFKRSKEQLLIALKEATYGAGFDQIIEDELGRIEDTAARHVLVVASICTLPRTGVSFAAATSVFKHSASTSSLTDGLRRLSGIVEVDNNGRLRARHELYARHAIESYVGLHEYEDALVSLISYFSKFKMPVIKSVSQVDGRLFKFLLNNRNVYDAYDRHGALDRAPKLYERFEVALQQDGHFWLQYALLLRRLRKQKLALRMLERSLEAYPQNPFAVHALAQQKLIVATFSEKFGLAEQKMTSESVEALLSMHSSNMFDKSVQFDEYPIVTLAYWHVNLLVKHGRREDAVREAKTYFAMLDHISSPVSDLKGVKSDLMLLVTNGKWVRLQLRLGSVAMEKVPGLGRDFPKPTARRATLQTMR</sequence>
<organism evidence="2 3">
    <name type="scientific">Pseudaminobacter soli</name>
    <name type="common">ex Zhang et al. 2022</name>
    <dbReference type="NCBI Taxonomy" id="2831468"/>
    <lineage>
        <taxon>Bacteria</taxon>
        <taxon>Pseudomonadati</taxon>
        <taxon>Pseudomonadota</taxon>
        <taxon>Alphaproteobacteria</taxon>
        <taxon>Hyphomicrobiales</taxon>
        <taxon>Phyllobacteriaceae</taxon>
        <taxon>Pseudaminobacter</taxon>
    </lineage>
</organism>
<gene>
    <name evidence="2" type="ORF">KEU06_13990</name>
</gene>
<dbReference type="InterPro" id="IPR027417">
    <property type="entry name" value="P-loop_NTPase"/>
</dbReference>
<accession>A0A942E2B2</accession>
<evidence type="ECO:0000313" key="2">
    <source>
        <dbReference type="EMBL" id="MBS3649720.1"/>
    </source>
</evidence>
<dbReference type="InterPro" id="IPR057574">
    <property type="entry name" value="nSTAND_NTPase5_dom"/>
</dbReference>
<dbReference type="AlphaFoldDB" id="A0A942E2B2"/>
<evidence type="ECO:0000313" key="3">
    <source>
        <dbReference type="Proteomes" id="UP000680348"/>
    </source>
</evidence>
<dbReference type="EMBL" id="JAGWCR010000007">
    <property type="protein sequence ID" value="MBS3649720.1"/>
    <property type="molecule type" value="Genomic_DNA"/>
</dbReference>
<keyword evidence="3" id="KW-1185">Reference proteome</keyword>
<protein>
    <submittedName>
        <fullName evidence="2">Tetratricopeptide repeat protein</fullName>
    </submittedName>
</protein>
<dbReference type="Gene3D" id="1.25.40.10">
    <property type="entry name" value="Tetratricopeptide repeat domain"/>
    <property type="match status" value="1"/>
</dbReference>
<dbReference type="Proteomes" id="UP000680348">
    <property type="component" value="Unassembled WGS sequence"/>
</dbReference>
<feature type="domain" description="Novel STAND NTPase 5" evidence="1">
    <location>
        <begin position="96"/>
        <end position="230"/>
    </location>
</feature>